<evidence type="ECO:0000259" key="4">
    <source>
        <dbReference type="Pfam" id="PF00534"/>
    </source>
</evidence>
<protein>
    <recommendedName>
        <fullName evidence="4">Glycosyl transferase family 1 domain-containing protein</fullName>
    </recommendedName>
</protein>
<evidence type="ECO:0000256" key="2">
    <source>
        <dbReference type="SAM" id="MobiDB-lite"/>
    </source>
</evidence>
<dbReference type="SUPFAM" id="SSF53756">
    <property type="entry name" value="UDP-Glycosyltransferase/glycogen phosphorylase"/>
    <property type="match status" value="1"/>
</dbReference>
<gene>
    <name evidence="5" type="ORF">L484_005213</name>
</gene>
<keyword evidence="1" id="KW-0808">Transferase</keyword>
<sequence length="1043" mass="118350">MGRNSSPSPDNTFDANGNAGGGNDLGFHSIRDRLRFKRNPNPSHDRDRTKVFADRAPVRGRSHYNSRFNRKGFLWFKGKSTLYLVIIFAVFLFGMASMVLQSSIMSVFKQGSERGRLLREGLKFGTTLRFVPGRISRRLADANGLDRLRNEPRIAVRKPRLALVLGNMKKNSESLMLITIVKNIQKLGYALKIFAVENGNARTMWEQLGGQISILGFESYGHMDWSIFEGVIVDSLGAKEAISSLMQEPFCTVPLIWIVQEDTLASRLPVYEEMGWMHLISHWRSAFSRANVIVFPDFSLPMLYSVLDSGNFFVIPGSPVDVWAAESYVKTHSKTQLRMDYGFGKEDLLVLIVGSSTFYNELAWDYAVAMHSVGPLLIKYARRKDSGGSFKFVFLCGNSTDGYNDVLKEVASRLGLQDDSLRHYGLNSDVKSLLLMADIFLYDSSQGVQGFPPLLIQAMTFEIPVIAPDFPVLQKYIVDGVHGIFFPKHNPDALLKAFSFLISSGKLSRSAQTVASSGRRLAKNIMATECIMGYARLLESVLYFPSDAFLPGPISQLHLGAWEWNLFQKEIDLIGDEMSHIAEGKSAAKSVVYALEEELTYSANSQNFSEDGTGNLEQDIPKQQDWDVLGEIESSEEYERLEMDELDERMEKVSGVWDDIYRNARKSEKLKFEPNERDEGELERTGQPVCIYEIYSGAAAWPFLHHGSLYRGLSLSAGARKLRSDDVNAVGRLPILNQTYYRDILCEIGGMFAIAKKVDNIHGRPWIGFQSWHAAGRKVSLSPKAEKVLEETIQENTKGDVIYFWARLNMDGGVTGSKNALTFWSMCDILNGGYCRTAFEDAFRRIYGLPSHIEALPPMPEDGGHWSALHSWVMPTPSFLEFVMFARMFADSLDALHANVSKENTCLLGSSDIEKKHCYCRMLEVLVNVWAYHSARKMVYIDPHAGSLEEQHPVEQRKEFMWAKYFNQTLLKRIDENLAEAADDGDHPSEMWLWPLTGEVHWQGIYEREREQRYRLKMDKKRKTREKLFERMKYGYKQKSLGG</sequence>
<dbReference type="Pfam" id="PF00534">
    <property type="entry name" value="Glycos_transf_1"/>
    <property type="match status" value="1"/>
</dbReference>
<dbReference type="GO" id="GO:0016757">
    <property type="term" value="F:glycosyltransferase activity"/>
    <property type="evidence" value="ECO:0007669"/>
    <property type="project" value="UniProtKB-KW"/>
</dbReference>
<keyword evidence="3" id="KW-1133">Transmembrane helix</keyword>
<dbReference type="AlphaFoldDB" id="W9QYJ0"/>
<proteinExistence type="predicted"/>
<dbReference type="InterPro" id="IPR001296">
    <property type="entry name" value="Glyco_trans_1"/>
</dbReference>
<dbReference type="KEGG" id="mnt:21388691"/>
<dbReference type="eggNOG" id="ENOG502QTK2">
    <property type="taxonomic scope" value="Eukaryota"/>
</dbReference>
<keyword evidence="3" id="KW-0472">Membrane</keyword>
<evidence type="ECO:0000256" key="1">
    <source>
        <dbReference type="ARBA" id="ARBA00022676"/>
    </source>
</evidence>
<dbReference type="Gene3D" id="3.40.50.2000">
    <property type="entry name" value="Glycogen Phosphorylase B"/>
    <property type="match status" value="1"/>
</dbReference>
<evidence type="ECO:0000313" key="5">
    <source>
        <dbReference type="EMBL" id="EXB58479.1"/>
    </source>
</evidence>
<dbReference type="OrthoDB" id="1592604at2759"/>
<keyword evidence="3" id="KW-0812">Transmembrane</keyword>
<dbReference type="STRING" id="981085.W9QYJ0"/>
<reference evidence="6" key="1">
    <citation type="submission" date="2013-01" db="EMBL/GenBank/DDBJ databases">
        <title>Draft Genome Sequence of a Mulberry Tree, Morus notabilis C.K. Schneid.</title>
        <authorList>
            <person name="He N."/>
            <person name="Zhao S."/>
        </authorList>
    </citation>
    <scope>NUCLEOTIDE SEQUENCE</scope>
</reference>
<feature type="transmembrane region" description="Helical" evidence="3">
    <location>
        <begin position="80"/>
        <end position="100"/>
    </location>
</feature>
<feature type="domain" description="Glycosyl transferase family 1" evidence="4">
    <location>
        <begin position="395"/>
        <end position="510"/>
    </location>
</feature>
<organism evidence="5 6">
    <name type="scientific">Morus notabilis</name>
    <dbReference type="NCBI Taxonomy" id="981085"/>
    <lineage>
        <taxon>Eukaryota</taxon>
        <taxon>Viridiplantae</taxon>
        <taxon>Streptophyta</taxon>
        <taxon>Embryophyta</taxon>
        <taxon>Tracheophyta</taxon>
        <taxon>Spermatophyta</taxon>
        <taxon>Magnoliopsida</taxon>
        <taxon>eudicotyledons</taxon>
        <taxon>Gunneridae</taxon>
        <taxon>Pentapetalae</taxon>
        <taxon>rosids</taxon>
        <taxon>fabids</taxon>
        <taxon>Rosales</taxon>
        <taxon>Moraceae</taxon>
        <taxon>Moreae</taxon>
        <taxon>Morus</taxon>
    </lineage>
</organism>
<dbReference type="PANTHER" id="PTHR46635:SF2">
    <property type="entry name" value="GLYCOSYL TRANSFERASE FAMILY 1 DOMAIN-CONTAINING PROTEIN"/>
    <property type="match status" value="1"/>
</dbReference>
<name>W9QYJ0_9ROSA</name>
<dbReference type="Proteomes" id="UP000030645">
    <property type="component" value="Unassembled WGS sequence"/>
</dbReference>
<dbReference type="EMBL" id="KE344363">
    <property type="protein sequence ID" value="EXB58479.1"/>
    <property type="molecule type" value="Genomic_DNA"/>
</dbReference>
<evidence type="ECO:0000313" key="6">
    <source>
        <dbReference type="Proteomes" id="UP000030645"/>
    </source>
</evidence>
<evidence type="ECO:0000256" key="3">
    <source>
        <dbReference type="SAM" id="Phobius"/>
    </source>
</evidence>
<feature type="region of interest" description="Disordered" evidence="2">
    <location>
        <begin position="1"/>
        <end position="24"/>
    </location>
</feature>
<keyword evidence="6" id="KW-1185">Reference proteome</keyword>
<accession>W9QYJ0</accession>
<dbReference type="PANTHER" id="PTHR46635">
    <property type="entry name" value="GLYCOSYL TRANSFERASE FAMILY 1 PROTEIN"/>
    <property type="match status" value="1"/>
</dbReference>
<keyword evidence="1" id="KW-0328">Glycosyltransferase</keyword>
<feature type="compositionally biased region" description="Polar residues" evidence="2">
    <location>
        <begin position="1"/>
        <end position="14"/>
    </location>
</feature>